<organism evidence="2 3">
    <name type="scientific">Allacma fusca</name>
    <dbReference type="NCBI Taxonomy" id="39272"/>
    <lineage>
        <taxon>Eukaryota</taxon>
        <taxon>Metazoa</taxon>
        <taxon>Ecdysozoa</taxon>
        <taxon>Arthropoda</taxon>
        <taxon>Hexapoda</taxon>
        <taxon>Collembola</taxon>
        <taxon>Symphypleona</taxon>
        <taxon>Sminthuridae</taxon>
        <taxon>Allacma</taxon>
    </lineage>
</organism>
<feature type="compositionally biased region" description="Polar residues" evidence="1">
    <location>
        <begin position="64"/>
        <end position="75"/>
    </location>
</feature>
<feature type="compositionally biased region" description="Basic and acidic residues" evidence="1">
    <location>
        <begin position="83"/>
        <end position="100"/>
    </location>
</feature>
<sequence length="100" mass="11252">MSRYKKYITTPKPLQNVPKRTRRRFCKRTLNIEANNVVTARTIASSLATPPGSFESLDDKENSLTETDCNASTQPDSDEYSDVEEKTQNCDGVSEKRSSC</sequence>
<feature type="region of interest" description="Disordered" evidence="1">
    <location>
        <begin position="47"/>
        <end position="100"/>
    </location>
</feature>
<protein>
    <submittedName>
        <fullName evidence="2">Uncharacterized protein</fullName>
    </submittedName>
</protein>
<evidence type="ECO:0000313" key="3">
    <source>
        <dbReference type="Proteomes" id="UP000708208"/>
    </source>
</evidence>
<keyword evidence="3" id="KW-1185">Reference proteome</keyword>
<dbReference type="AlphaFoldDB" id="A0A8J2L3S7"/>
<proteinExistence type="predicted"/>
<evidence type="ECO:0000313" key="2">
    <source>
        <dbReference type="EMBL" id="CAG7828234.1"/>
    </source>
</evidence>
<dbReference type="EMBL" id="CAJVCH010546689">
    <property type="protein sequence ID" value="CAG7828234.1"/>
    <property type="molecule type" value="Genomic_DNA"/>
</dbReference>
<comment type="caution">
    <text evidence="2">The sequence shown here is derived from an EMBL/GenBank/DDBJ whole genome shotgun (WGS) entry which is preliminary data.</text>
</comment>
<dbReference type="Proteomes" id="UP000708208">
    <property type="component" value="Unassembled WGS sequence"/>
</dbReference>
<gene>
    <name evidence="2" type="ORF">AFUS01_LOCUS38176</name>
</gene>
<reference evidence="2" key="1">
    <citation type="submission" date="2021-06" db="EMBL/GenBank/DDBJ databases">
        <authorList>
            <person name="Hodson N. C."/>
            <person name="Mongue J. A."/>
            <person name="Jaron S. K."/>
        </authorList>
    </citation>
    <scope>NUCLEOTIDE SEQUENCE</scope>
</reference>
<evidence type="ECO:0000256" key="1">
    <source>
        <dbReference type="SAM" id="MobiDB-lite"/>
    </source>
</evidence>
<name>A0A8J2L3S7_9HEXA</name>
<accession>A0A8J2L3S7</accession>